<proteinExistence type="predicted"/>
<evidence type="ECO:0000313" key="2">
    <source>
        <dbReference type="Proteomes" id="UP000499080"/>
    </source>
</evidence>
<keyword evidence="2" id="KW-1185">Reference proteome</keyword>
<evidence type="ECO:0000313" key="1">
    <source>
        <dbReference type="EMBL" id="GBN26414.1"/>
    </source>
</evidence>
<dbReference type="Proteomes" id="UP000499080">
    <property type="component" value="Unassembled WGS sequence"/>
</dbReference>
<dbReference type="AlphaFoldDB" id="A0A4Y2MJ05"/>
<name>A0A4Y2MJ05_ARAVE</name>
<gene>
    <name evidence="1" type="ORF">AVEN_96944_1</name>
</gene>
<protein>
    <submittedName>
        <fullName evidence="1">Uncharacterized protein</fullName>
    </submittedName>
</protein>
<dbReference type="OrthoDB" id="6437175at2759"/>
<reference evidence="1 2" key="1">
    <citation type="journal article" date="2019" name="Sci. Rep.">
        <title>Orb-weaving spider Araneus ventricosus genome elucidates the spidroin gene catalogue.</title>
        <authorList>
            <person name="Kono N."/>
            <person name="Nakamura H."/>
            <person name="Ohtoshi R."/>
            <person name="Moran D.A.P."/>
            <person name="Shinohara A."/>
            <person name="Yoshida Y."/>
            <person name="Fujiwara M."/>
            <person name="Mori M."/>
            <person name="Tomita M."/>
            <person name="Arakawa K."/>
        </authorList>
    </citation>
    <scope>NUCLEOTIDE SEQUENCE [LARGE SCALE GENOMIC DNA]</scope>
</reference>
<accession>A0A4Y2MJ05</accession>
<comment type="caution">
    <text evidence="1">The sequence shown here is derived from an EMBL/GenBank/DDBJ whole genome shotgun (WGS) entry which is preliminary data.</text>
</comment>
<dbReference type="EMBL" id="BGPR01007379">
    <property type="protein sequence ID" value="GBN26414.1"/>
    <property type="molecule type" value="Genomic_DNA"/>
</dbReference>
<organism evidence="1 2">
    <name type="scientific">Araneus ventricosus</name>
    <name type="common">Orbweaver spider</name>
    <name type="synonym">Epeira ventricosa</name>
    <dbReference type="NCBI Taxonomy" id="182803"/>
    <lineage>
        <taxon>Eukaryota</taxon>
        <taxon>Metazoa</taxon>
        <taxon>Ecdysozoa</taxon>
        <taxon>Arthropoda</taxon>
        <taxon>Chelicerata</taxon>
        <taxon>Arachnida</taxon>
        <taxon>Araneae</taxon>
        <taxon>Araneomorphae</taxon>
        <taxon>Entelegynae</taxon>
        <taxon>Araneoidea</taxon>
        <taxon>Araneidae</taxon>
        <taxon>Araneus</taxon>
    </lineage>
</organism>
<sequence length="351" mass="40927">MDMMDTEEETSGSSTAEICANNDDTEFCSFYYKAIKRLLDIDNRTNVSLLHRYVKIFSEYYEFWCQVKQNLKDCDNTIINLLKDSLYYRFVYVYRHATLLSSAVAFHFRNVYKQSPKNIERLITKKKVKICSFGGCSASDIVAIVTVLESIALKNGIDLDFRVTIIESDERWKITCITILSCLQQFHKATWKITFIQGNLKKNSWTPETIKVIQEADVVTIVRLLSKFKHKKKIMKEICGKLQPRAVLFCLDRPLTRLIEISFGINDSDDFELIHIESCDLHTLDIEAVNHFKNLYQKHFGNQKHFEVNTSFNVFISVWIKTSPELSVKCQDNKECILEKNVENTIRSRTF</sequence>